<comment type="caution">
    <text evidence="3">The sequence shown here is derived from an EMBL/GenBank/DDBJ whole genome shotgun (WGS) entry which is preliminary data.</text>
</comment>
<evidence type="ECO:0000259" key="2">
    <source>
        <dbReference type="Pfam" id="PF08028"/>
    </source>
</evidence>
<feature type="domain" description="Acyl-CoA dehydrogenase C-terminal" evidence="2">
    <location>
        <begin position="218"/>
        <end position="353"/>
    </location>
</feature>
<dbReference type="InterPro" id="IPR009100">
    <property type="entry name" value="AcylCoA_DH/oxidase_NM_dom_sf"/>
</dbReference>
<evidence type="ECO:0000256" key="1">
    <source>
        <dbReference type="ARBA" id="ARBA00023002"/>
    </source>
</evidence>
<proteinExistence type="predicted"/>
<evidence type="ECO:0000313" key="4">
    <source>
        <dbReference type="Proteomes" id="UP001225605"/>
    </source>
</evidence>
<keyword evidence="1" id="KW-0560">Oxidoreductase</keyword>
<reference evidence="3 4" key="1">
    <citation type="submission" date="2017-06" db="EMBL/GenBank/DDBJ databases">
        <title>Cultured bacterium strain Saccharothrix yanglingensis Hhs.015.</title>
        <authorList>
            <person name="Xia Y."/>
        </authorList>
    </citation>
    <scope>NUCLEOTIDE SEQUENCE [LARGE SCALE GENOMIC DNA]</scope>
    <source>
        <strain evidence="3 4">Hhs.015</strain>
    </source>
</reference>
<name>A0ABU0X5F4_9PSEU</name>
<dbReference type="Gene3D" id="2.40.110.10">
    <property type="entry name" value="Butyryl-CoA Dehydrogenase, subunit A, domain 2"/>
    <property type="match status" value="1"/>
</dbReference>
<sequence length="378" mass="39798">MTSTDGRQKWLTVAEELATGLRVDAAERDRRGAEPVAEVEALRRSGVLGIREWPVQQAVTRVVGAADANIGHLLGYHYLQVWRQGLFDGPPAEAPDDISGADLLWAGVSNPLDAALRLTPVDGGFAVGGRKTFATGASVADRLVVSATRADTGDKLTFTVDAKADGITYAGDWDNIGQRLTASGGVVFDEVFVPAGRVLGGEATTPRLSLAALGFQLVLAQLYVALAEGALAEAARYTRTTTRPWFLSGVDAATDDPYILAAYGELVADARAAGLLADHASALLHAASERGADLTADERADAAVAVSSAKVVATRVANTTTARVFELCGARATAAGYAFDRFWRNARTLTLHDPVAYKAREVGAHFLTGEQPPFTGYS</sequence>
<dbReference type="InterPro" id="IPR037069">
    <property type="entry name" value="AcylCoA_DH/ox_N_sf"/>
</dbReference>
<dbReference type="InterPro" id="IPR013107">
    <property type="entry name" value="Acyl-CoA_DH_C"/>
</dbReference>
<organism evidence="3 4">
    <name type="scientific">Saccharothrix yanglingensis</name>
    <dbReference type="NCBI Taxonomy" id="659496"/>
    <lineage>
        <taxon>Bacteria</taxon>
        <taxon>Bacillati</taxon>
        <taxon>Actinomycetota</taxon>
        <taxon>Actinomycetes</taxon>
        <taxon>Pseudonocardiales</taxon>
        <taxon>Pseudonocardiaceae</taxon>
        <taxon>Saccharothrix</taxon>
    </lineage>
</organism>
<dbReference type="SUPFAM" id="SSF47203">
    <property type="entry name" value="Acyl-CoA dehydrogenase C-terminal domain-like"/>
    <property type="match status" value="1"/>
</dbReference>
<dbReference type="Pfam" id="PF08028">
    <property type="entry name" value="Acyl-CoA_dh_2"/>
    <property type="match status" value="1"/>
</dbReference>
<dbReference type="InterPro" id="IPR046373">
    <property type="entry name" value="Acyl-CoA_Oxase/DH_mid-dom_sf"/>
</dbReference>
<dbReference type="Proteomes" id="UP001225605">
    <property type="component" value="Unassembled WGS sequence"/>
</dbReference>
<dbReference type="RefSeq" id="WP_306748860.1">
    <property type="nucleotide sequence ID" value="NZ_NSDM01000012.1"/>
</dbReference>
<dbReference type="Gene3D" id="1.10.540.10">
    <property type="entry name" value="Acyl-CoA dehydrogenase/oxidase, N-terminal domain"/>
    <property type="match status" value="1"/>
</dbReference>
<dbReference type="InterPro" id="IPR036250">
    <property type="entry name" value="AcylCo_DH-like_C"/>
</dbReference>
<dbReference type="Gene3D" id="1.20.140.10">
    <property type="entry name" value="Butyryl-CoA Dehydrogenase, subunit A, domain 3"/>
    <property type="match status" value="1"/>
</dbReference>
<protein>
    <submittedName>
        <fullName evidence="3">Acyl-CoA dehydrogenase</fullName>
    </submittedName>
</protein>
<keyword evidence="4" id="KW-1185">Reference proteome</keyword>
<dbReference type="PANTHER" id="PTHR43884:SF12">
    <property type="entry name" value="ISOVALERYL-COA DEHYDROGENASE, MITOCHONDRIAL-RELATED"/>
    <property type="match status" value="1"/>
</dbReference>
<dbReference type="SUPFAM" id="SSF56645">
    <property type="entry name" value="Acyl-CoA dehydrogenase NM domain-like"/>
    <property type="match status" value="1"/>
</dbReference>
<gene>
    <name evidence="3" type="ORF">CKY47_25855</name>
</gene>
<accession>A0ABU0X5F4</accession>
<evidence type="ECO:0000313" key="3">
    <source>
        <dbReference type="EMBL" id="MDQ2587349.1"/>
    </source>
</evidence>
<dbReference type="PANTHER" id="PTHR43884">
    <property type="entry name" value="ACYL-COA DEHYDROGENASE"/>
    <property type="match status" value="1"/>
</dbReference>
<dbReference type="PIRSF" id="PIRSF016578">
    <property type="entry name" value="HsaA"/>
    <property type="match status" value="1"/>
</dbReference>
<dbReference type="EMBL" id="NSDM01000012">
    <property type="protein sequence ID" value="MDQ2587349.1"/>
    <property type="molecule type" value="Genomic_DNA"/>
</dbReference>